<evidence type="ECO:0000256" key="5">
    <source>
        <dbReference type="RuleBase" id="RU365026"/>
    </source>
</evidence>
<evidence type="ECO:0000259" key="8">
    <source>
        <dbReference type="Pfam" id="PF03081"/>
    </source>
</evidence>
<keyword evidence="6" id="KW-0175">Coiled coil</keyword>
<organism evidence="9 10">
    <name type="scientific">Pyxicephalus adspersus</name>
    <name type="common">African bullfrog</name>
    <dbReference type="NCBI Taxonomy" id="30357"/>
    <lineage>
        <taxon>Eukaryota</taxon>
        <taxon>Metazoa</taxon>
        <taxon>Chordata</taxon>
        <taxon>Craniata</taxon>
        <taxon>Vertebrata</taxon>
        <taxon>Euteleostomi</taxon>
        <taxon>Amphibia</taxon>
        <taxon>Batrachia</taxon>
        <taxon>Anura</taxon>
        <taxon>Neobatrachia</taxon>
        <taxon>Ranoidea</taxon>
        <taxon>Pyxicephalidae</taxon>
        <taxon>Pyxicephalinae</taxon>
        <taxon>Pyxicephalus</taxon>
    </lineage>
</organism>
<name>A0AAV3AMW1_PYXAD</name>
<evidence type="ECO:0000256" key="6">
    <source>
        <dbReference type="SAM" id="Coils"/>
    </source>
</evidence>
<keyword evidence="5" id="KW-0653">Protein transport</keyword>
<accession>A0AAV3AMW1</accession>
<dbReference type="Gene3D" id="1.20.1280.170">
    <property type="entry name" value="Exocyst complex component Exo70"/>
    <property type="match status" value="2"/>
</dbReference>
<evidence type="ECO:0000256" key="2">
    <source>
        <dbReference type="ARBA" id="ARBA00022448"/>
    </source>
</evidence>
<dbReference type="GO" id="GO:0006887">
    <property type="term" value="P:exocytosis"/>
    <property type="evidence" value="ECO:0007669"/>
    <property type="project" value="UniProtKB-KW"/>
</dbReference>
<evidence type="ECO:0000256" key="3">
    <source>
        <dbReference type="ARBA" id="ARBA00022483"/>
    </source>
</evidence>
<dbReference type="Pfam" id="PF20669">
    <property type="entry name" value="Exo70_N"/>
    <property type="match status" value="1"/>
</dbReference>
<gene>
    <name evidence="9" type="ORF">GDO54_008301</name>
</gene>
<keyword evidence="10" id="KW-1185">Reference proteome</keyword>
<dbReference type="GO" id="GO:0000145">
    <property type="term" value="C:exocyst"/>
    <property type="evidence" value="ECO:0007669"/>
    <property type="project" value="InterPro"/>
</dbReference>
<dbReference type="Proteomes" id="UP001181693">
    <property type="component" value="Unassembled WGS sequence"/>
</dbReference>
<comment type="caution">
    <text evidence="9">The sequence shown here is derived from an EMBL/GenBank/DDBJ whole genome shotgun (WGS) entry which is preliminary data.</text>
</comment>
<keyword evidence="2 5" id="KW-0813">Transport</keyword>
<dbReference type="InterPro" id="IPR046364">
    <property type="entry name" value="Exo70_C"/>
</dbReference>
<dbReference type="SUPFAM" id="SSF74788">
    <property type="entry name" value="Cullin repeat-like"/>
    <property type="match status" value="1"/>
</dbReference>
<dbReference type="PANTHER" id="PTHR12542">
    <property type="entry name" value="EXOCYST COMPLEX PROTEIN EXO70"/>
    <property type="match status" value="1"/>
</dbReference>
<protein>
    <recommendedName>
        <fullName evidence="4 5">Exocyst complex component 7</fullName>
    </recommendedName>
    <alternativeName>
        <fullName evidence="5">Exocyst complex component Exo70</fullName>
    </alternativeName>
</protein>
<dbReference type="PANTHER" id="PTHR12542:SF41">
    <property type="entry name" value="EXOCYST COMPLEX COMPONENT 7"/>
    <property type="match status" value="1"/>
</dbReference>
<proteinExistence type="inferred from homology"/>
<sequence length="684" mass="78121">MIPNEETSGRKKEIEGKLKQEEEMLTFIKESLDKSDQLTNNMVSILSSFESRLMKLENSIIPVHKQTETLQRLQENVDSTLSCLDHVISYYHVATETERVIREGPSGRLEEYLSCIAKIQKAVEYFQDNNPDSPELNRVKSLFERGKESLDAEFRNLLQRHSKSVPPILILDLIGTDEEIEGQEEGILEHLPESILVDIIRISQWLVEFGRNQDFMNVYYQIRSSQLDRSIKGLKEHFRKNSSSSGVPYSPAVQNKKKDTPTKKPAKRPGTIRKAQNLLKQYSQHGLDGKKGGSSLGVLEGKEDVLDLEIDTYIYCISAFVRLAQSEYQLLMDIIPEHHQKKTFDSLIQETLDNLMLEGENIVLAARKANSRHDFTSVLSIFPILRHLKLLKPEFDKVLQGTAASTKNKLPNLINSIETTGAKALEDFADSIKNDPDKENSMSKDGTVHELTSNAILFLQQLLEFQETAGAMLASQESSSTASSYSTEFSRRLLSTYICKVLGNLQLKLLSKSKMYEDLALGAIFLHNNYNYILKSLEKSELMQLVSVTQKSPDSLYREHIEQQIQTYQRSWLKVIDYVSDKNMPALQGAKLKDKERQVIKERFKGFNEGMEEICKIQKSWAIPDKKQRERIRQAQKTIVQEAYGAFLQKYGTGVSFTKNPDKYIKYSVEQVGDMIERLFDTSA</sequence>
<evidence type="ECO:0000256" key="1">
    <source>
        <dbReference type="ARBA" id="ARBA00006756"/>
    </source>
</evidence>
<reference evidence="9" key="1">
    <citation type="thesis" date="2020" institute="ProQuest LLC" country="789 East Eisenhower Parkway, Ann Arbor, MI, USA">
        <title>Comparative Genomics and Chromosome Evolution.</title>
        <authorList>
            <person name="Mudd A.B."/>
        </authorList>
    </citation>
    <scope>NUCLEOTIDE SEQUENCE</scope>
    <source>
        <strain evidence="9">1538</strain>
        <tissue evidence="9">Blood</tissue>
    </source>
</reference>
<dbReference type="EMBL" id="DYDO01000003">
    <property type="protein sequence ID" value="DBA27849.1"/>
    <property type="molecule type" value="Genomic_DNA"/>
</dbReference>
<feature type="coiled-coil region" evidence="6">
    <location>
        <begin position="4"/>
        <end position="31"/>
    </location>
</feature>
<evidence type="ECO:0000256" key="4">
    <source>
        <dbReference type="ARBA" id="ARBA00026169"/>
    </source>
</evidence>
<dbReference type="InterPro" id="IPR004140">
    <property type="entry name" value="Exo70"/>
</dbReference>
<dbReference type="GO" id="GO:0005546">
    <property type="term" value="F:phosphatidylinositol-4,5-bisphosphate binding"/>
    <property type="evidence" value="ECO:0007669"/>
    <property type="project" value="InterPro"/>
</dbReference>
<dbReference type="Pfam" id="PF03081">
    <property type="entry name" value="Exo70_C"/>
    <property type="match status" value="1"/>
</dbReference>
<dbReference type="GO" id="GO:0015031">
    <property type="term" value="P:protein transport"/>
    <property type="evidence" value="ECO:0007669"/>
    <property type="project" value="UniProtKB-KW"/>
</dbReference>
<keyword evidence="3 5" id="KW-0268">Exocytosis</keyword>
<evidence type="ECO:0000313" key="9">
    <source>
        <dbReference type="EMBL" id="DBA27849.1"/>
    </source>
</evidence>
<evidence type="ECO:0000256" key="7">
    <source>
        <dbReference type="SAM" id="MobiDB-lite"/>
    </source>
</evidence>
<feature type="domain" description="Exocyst complex subunit Exo70 C-terminal" evidence="8">
    <location>
        <begin position="318"/>
        <end position="677"/>
    </location>
</feature>
<dbReference type="AlphaFoldDB" id="A0AAV3AMW1"/>
<comment type="function">
    <text evidence="5">Component of the exocyst complex involved in the docking of exocytic vesicles with fusion sites on the plasma membrane.</text>
</comment>
<feature type="region of interest" description="Disordered" evidence="7">
    <location>
        <begin position="238"/>
        <end position="271"/>
    </location>
</feature>
<dbReference type="InterPro" id="IPR016159">
    <property type="entry name" value="Cullin_repeat-like_dom_sf"/>
</dbReference>
<evidence type="ECO:0000313" key="10">
    <source>
        <dbReference type="Proteomes" id="UP001181693"/>
    </source>
</evidence>
<comment type="similarity">
    <text evidence="1 5">Belongs to the EXO70 family.</text>
</comment>